<dbReference type="AlphaFoldDB" id="A0A1S0TRM5"/>
<dbReference type="EMBL" id="JH712130">
    <property type="protein sequence ID" value="EFO19035.2"/>
    <property type="molecule type" value="Genomic_DNA"/>
</dbReference>
<protein>
    <recommendedName>
        <fullName evidence="2">SH3 domain-containing protein</fullName>
    </recommendedName>
</protein>
<name>A0A1S0TRM5_LOALO</name>
<dbReference type="KEGG" id="loa:LOAG_09460"/>
<accession>A0A1S0TRM5</accession>
<dbReference type="RefSeq" id="XP_020301881.1">
    <property type="nucleotide sequence ID" value="XM_020447935.1"/>
</dbReference>
<organism evidence="1">
    <name type="scientific">Loa loa</name>
    <name type="common">Eye worm</name>
    <name type="synonym">Filaria loa</name>
    <dbReference type="NCBI Taxonomy" id="7209"/>
    <lineage>
        <taxon>Eukaryota</taxon>
        <taxon>Metazoa</taxon>
        <taxon>Ecdysozoa</taxon>
        <taxon>Nematoda</taxon>
        <taxon>Chromadorea</taxon>
        <taxon>Rhabditida</taxon>
        <taxon>Spirurina</taxon>
        <taxon>Spiruromorpha</taxon>
        <taxon>Filarioidea</taxon>
        <taxon>Onchocercidae</taxon>
        <taxon>Loa</taxon>
    </lineage>
</organism>
<dbReference type="SUPFAM" id="SSF50044">
    <property type="entry name" value="SH3-domain"/>
    <property type="match status" value="1"/>
</dbReference>
<dbReference type="CTD" id="9946898"/>
<proteinExistence type="predicted"/>
<dbReference type="InterPro" id="IPR036028">
    <property type="entry name" value="SH3-like_dom_sf"/>
</dbReference>
<evidence type="ECO:0008006" key="2">
    <source>
        <dbReference type="Google" id="ProtNLM"/>
    </source>
</evidence>
<sequence length="198" mass="22309">MVYVLCGTNGGVGINTGWWCCINKNGRRGIVPANRLRMLHRFNQNTSRQESISSPFIDSSNTNNNRQQFMFSGTGRLSTLSFIDDANSLDDIPSPFTSEFISSPTFDSGSLFDRIFPLSPLERYKDTSLRHMSNGTIGSPPYSVVRNIPIKVEGASLNDNGNSFDKIRNNVLISPNNRHCHDELSTPTFPYYQKEFER</sequence>
<gene>
    <name evidence="1" type="ORF">LOAG_09460</name>
</gene>
<dbReference type="InParanoid" id="A0A1S0TRM5"/>
<reference evidence="1" key="1">
    <citation type="submission" date="2012-04" db="EMBL/GenBank/DDBJ databases">
        <title>The Genome Sequence of Loa loa.</title>
        <authorList>
            <consortium name="The Broad Institute Genome Sequencing Platform"/>
            <consortium name="Broad Institute Genome Sequencing Center for Infectious Disease"/>
            <person name="Nutman T.B."/>
            <person name="Fink D.L."/>
            <person name="Russ C."/>
            <person name="Young S."/>
            <person name="Zeng Q."/>
            <person name="Gargeya S."/>
            <person name="Alvarado L."/>
            <person name="Berlin A."/>
            <person name="Chapman S.B."/>
            <person name="Chen Z."/>
            <person name="Freedman E."/>
            <person name="Gellesch M."/>
            <person name="Goldberg J."/>
            <person name="Griggs A."/>
            <person name="Gujja S."/>
            <person name="Heilman E.R."/>
            <person name="Heiman D."/>
            <person name="Howarth C."/>
            <person name="Mehta T."/>
            <person name="Neiman D."/>
            <person name="Pearson M."/>
            <person name="Roberts A."/>
            <person name="Saif S."/>
            <person name="Shea T."/>
            <person name="Shenoy N."/>
            <person name="Sisk P."/>
            <person name="Stolte C."/>
            <person name="Sykes S."/>
            <person name="White J."/>
            <person name="Yandava C."/>
            <person name="Haas B."/>
            <person name="Henn M.R."/>
            <person name="Nusbaum C."/>
            <person name="Birren B."/>
        </authorList>
    </citation>
    <scope>NUCLEOTIDE SEQUENCE [LARGE SCALE GENOMIC DNA]</scope>
</reference>
<dbReference type="OrthoDB" id="5840332at2759"/>
<evidence type="ECO:0000313" key="1">
    <source>
        <dbReference type="EMBL" id="EFO19035.2"/>
    </source>
</evidence>
<dbReference type="GeneID" id="9946898"/>